<dbReference type="SMART" id="SM00317">
    <property type="entry name" value="SET"/>
    <property type="match status" value="1"/>
</dbReference>
<dbReference type="SUPFAM" id="SSF82199">
    <property type="entry name" value="SET domain"/>
    <property type="match status" value="1"/>
</dbReference>
<gene>
    <name evidence="3" type="ORF">EUX98_g3275</name>
</gene>
<evidence type="ECO:0000313" key="4">
    <source>
        <dbReference type="Proteomes" id="UP000308730"/>
    </source>
</evidence>
<dbReference type="InterPro" id="IPR001214">
    <property type="entry name" value="SET_dom"/>
</dbReference>
<dbReference type="AlphaFoldDB" id="A0A4S4MZ08"/>
<comment type="caution">
    <text evidence="3">The sequence shown here is derived from an EMBL/GenBank/DDBJ whole genome shotgun (WGS) entry which is preliminary data.</text>
</comment>
<dbReference type="PANTHER" id="PTHR47332:SF4">
    <property type="entry name" value="SET DOMAIN-CONTAINING PROTEIN 5"/>
    <property type="match status" value="1"/>
</dbReference>
<dbReference type="Pfam" id="PF00856">
    <property type="entry name" value="SET"/>
    <property type="match status" value="1"/>
</dbReference>
<dbReference type="Proteomes" id="UP000308730">
    <property type="component" value="Unassembled WGS sequence"/>
</dbReference>
<sequence length="332" mass="37839">MAAATVSDAMYVLMPGRKHYVPKIDVRPLKGKGVAVSAQEDMPMGHFILAEAPIFTLPIVRGQLIILGALMQCEPEYQTKFYEFFNCWDETEEITKELGIFTTNAIPCGGDITSGSLPDKEGIFFFCSRINHSCKPNVHVQWVDWVHQIELRATRDIAYKDELCRSYIDLLQSRRRRQQQLMEKYWFKCRCEACSLTGAELDASDNRRRTVRDTLDRHFGGKCKDAHEGLREIQHALDCIDKEGLPMYEAVLYFFGFHLCAASGDCDSAIQWAIKAREAYVRMSGYALDELLERLANDPLCYPDANTMPKKTLTGPDSPLWRRGLEEASQDT</sequence>
<proteinExistence type="predicted"/>
<evidence type="ECO:0000313" key="3">
    <source>
        <dbReference type="EMBL" id="THH30887.1"/>
    </source>
</evidence>
<dbReference type="PROSITE" id="PS50280">
    <property type="entry name" value="SET"/>
    <property type="match status" value="1"/>
</dbReference>
<feature type="domain" description="SET" evidence="2">
    <location>
        <begin position="22"/>
        <end position="168"/>
    </location>
</feature>
<accession>A0A4S4MZ08</accession>
<dbReference type="CDD" id="cd20071">
    <property type="entry name" value="SET_SMYD"/>
    <property type="match status" value="1"/>
</dbReference>
<reference evidence="3 4" key="1">
    <citation type="submission" date="2019-02" db="EMBL/GenBank/DDBJ databases">
        <title>Genome sequencing of the rare red list fungi Antrodiella citrinella (Flaviporus citrinellus).</title>
        <authorList>
            <person name="Buettner E."/>
            <person name="Kellner H."/>
        </authorList>
    </citation>
    <scope>NUCLEOTIDE SEQUENCE [LARGE SCALE GENOMIC DNA]</scope>
    <source>
        <strain evidence="3 4">DSM 108506</strain>
    </source>
</reference>
<dbReference type="Gene3D" id="1.10.220.160">
    <property type="match status" value="1"/>
</dbReference>
<dbReference type="EMBL" id="SGPM01000064">
    <property type="protein sequence ID" value="THH30887.1"/>
    <property type="molecule type" value="Genomic_DNA"/>
</dbReference>
<dbReference type="OrthoDB" id="265717at2759"/>
<dbReference type="InterPro" id="IPR046341">
    <property type="entry name" value="SET_dom_sf"/>
</dbReference>
<organism evidence="3 4">
    <name type="scientific">Antrodiella citrinella</name>
    <dbReference type="NCBI Taxonomy" id="2447956"/>
    <lineage>
        <taxon>Eukaryota</taxon>
        <taxon>Fungi</taxon>
        <taxon>Dikarya</taxon>
        <taxon>Basidiomycota</taxon>
        <taxon>Agaricomycotina</taxon>
        <taxon>Agaricomycetes</taxon>
        <taxon>Polyporales</taxon>
        <taxon>Steccherinaceae</taxon>
        <taxon>Antrodiella</taxon>
    </lineage>
</organism>
<evidence type="ECO:0000256" key="1">
    <source>
        <dbReference type="SAM" id="MobiDB-lite"/>
    </source>
</evidence>
<feature type="region of interest" description="Disordered" evidence="1">
    <location>
        <begin position="306"/>
        <end position="332"/>
    </location>
</feature>
<evidence type="ECO:0000259" key="2">
    <source>
        <dbReference type="PROSITE" id="PS50280"/>
    </source>
</evidence>
<protein>
    <recommendedName>
        <fullName evidence="2">SET domain-containing protein</fullName>
    </recommendedName>
</protein>
<dbReference type="Gene3D" id="2.170.270.10">
    <property type="entry name" value="SET domain"/>
    <property type="match status" value="1"/>
</dbReference>
<name>A0A4S4MZ08_9APHY</name>
<keyword evidence="4" id="KW-1185">Reference proteome</keyword>
<dbReference type="PANTHER" id="PTHR47332">
    <property type="entry name" value="SET DOMAIN-CONTAINING PROTEIN 5"/>
    <property type="match status" value="1"/>
</dbReference>
<dbReference type="InterPro" id="IPR053185">
    <property type="entry name" value="SET_domain_protein"/>
</dbReference>